<dbReference type="AlphaFoldDB" id="A0A451FSC0"/>
<keyword evidence="3" id="KW-1015">Disulfide bond</keyword>
<sequence length="206" mass="23098">MFRQIGLFFVVVSTLLLFSCKNEGSTEAIGTDMKNVGTEKTPVQKTKRRVLTAVEKQKANSIMARLIAMPETKRFTRYLVSGNLADKLTNEAGPFIIFSVADSVLEKWPETKRKYYSDQTNYSEMLTLIKSHIVEGNYDENSLRDVIKKNGKIRLTTLEGNILTIRDSNGQMEISDGKGRKAKIQRSDSPASNGQIFIIDGVLDLP</sequence>
<evidence type="ECO:0000259" key="5">
    <source>
        <dbReference type="PROSITE" id="PS50213"/>
    </source>
</evidence>
<keyword evidence="4" id="KW-0325">Glycoprotein</keyword>
<dbReference type="Proteomes" id="UP000285517">
    <property type="component" value="Chromosome"/>
</dbReference>
<dbReference type="SUPFAM" id="SSF82153">
    <property type="entry name" value="FAS1 domain"/>
    <property type="match status" value="1"/>
</dbReference>
<name>A0A451FSC0_9FLAO</name>
<evidence type="ECO:0000256" key="2">
    <source>
        <dbReference type="ARBA" id="ARBA00023136"/>
    </source>
</evidence>
<evidence type="ECO:0000256" key="4">
    <source>
        <dbReference type="ARBA" id="ARBA00023180"/>
    </source>
</evidence>
<reference evidence="6 7" key="1">
    <citation type="submission" date="2019-01" db="EMBL/GenBank/DDBJ databases">
        <title>Complete genome sequencing of Aequorivita sp. H23M31.</title>
        <authorList>
            <person name="Bae J.-W."/>
        </authorList>
    </citation>
    <scope>NUCLEOTIDE SEQUENCE [LARGE SCALE GENOMIC DNA]</scope>
    <source>
        <strain evidence="6 7">H23M31</strain>
    </source>
</reference>
<dbReference type="PANTHER" id="PTHR24038">
    <property type="entry name" value="STABILIN"/>
    <property type="match status" value="1"/>
</dbReference>
<comment type="subcellular location">
    <subcellularLocation>
        <location evidence="1">Membrane</location>
    </subcellularLocation>
</comment>
<dbReference type="PROSITE" id="PS51257">
    <property type="entry name" value="PROKAR_LIPOPROTEIN"/>
    <property type="match status" value="1"/>
</dbReference>
<accession>A0A451FSC0</accession>
<dbReference type="PANTHER" id="PTHR24038:SF11">
    <property type="entry name" value="INTEGRIN BETA-LIKE PROTEIN E"/>
    <property type="match status" value="1"/>
</dbReference>
<dbReference type="PROSITE" id="PS50213">
    <property type="entry name" value="FAS1"/>
    <property type="match status" value="1"/>
</dbReference>
<dbReference type="OrthoDB" id="1440908at2"/>
<keyword evidence="2" id="KW-0472">Membrane</keyword>
<dbReference type="InterPro" id="IPR000782">
    <property type="entry name" value="FAS1_domain"/>
</dbReference>
<dbReference type="KEGG" id="aev:EI546_00415"/>
<feature type="domain" description="FAS1" evidence="5">
    <location>
        <begin position="59"/>
        <end position="203"/>
    </location>
</feature>
<gene>
    <name evidence="6" type="ORF">EI546_00415</name>
</gene>
<dbReference type="GO" id="GO:0016020">
    <property type="term" value="C:membrane"/>
    <property type="evidence" value="ECO:0007669"/>
    <property type="project" value="UniProtKB-SubCell"/>
</dbReference>
<proteinExistence type="predicted"/>
<dbReference type="InterPro" id="IPR036378">
    <property type="entry name" value="FAS1_dom_sf"/>
</dbReference>
<protein>
    <submittedName>
        <fullName evidence="6">Fasciclin domain-containing protein</fullName>
    </submittedName>
</protein>
<dbReference type="Pfam" id="PF02469">
    <property type="entry name" value="Fasciclin"/>
    <property type="match status" value="1"/>
</dbReference>
<evidence type="ECO:0000313" key="6">
    <source>
        <dbReference type="EMBL" id="QAA80290.1"/>
    </source>
</evidence>
<evidence type="ECO:0000256" key="3">
    <source>
        <dbReference type="ARBA" id="ARBA00023157"/>
    </source>
</evidence>
<dbReference type="Gene3D" id="2.30.180.10">
    <property type="entry name" value="FAS1 domain"/>
    <property type="match status" value="1"/>
</dbReference>
<evidence type="ECO:0000313" key="7">
    <source>
        <dbReference type="Proteomes" id="UP000285517"/>
    </source>
</evidence>
<evidence type="ECO:0000256" key="1">
    <source>
        <dbReference type="ARBA" id="ARBA00004370"/>
    </source>
</evidence>
<dbReference type="EMBL" id="CP034951">
    <property type="protein sequence ID" value="QAA80290.1"/>
    <property type="molecule type" value="Genomic_DNA"/>
</dbReference>
<dbReference type="RefSeq" id="WP_128248691.1">
    <property type="nucleotide sequence ID" value="NZ_CP034951.1"/>
</dbReference>
<organism evidence="6 7">
    <name type="scientific">Aequorivita ciconiae</name>
    <dbReference type="NCBI Taxonomy" id="2494375"/>
    <lineage>
        <taxon>Bacteria</taxon>
        <taxon>Pseudomonadati</taxon>
        <taxon>Bacteroidota</taxon>
        <taxon>Flavobacteriia</taxon>
        <taxon>Flavobacteriales</taxon>
        <taxon>Flavobacteriaceae</taxon>
        <taxon>Aequorivita</taxon>
    </lineage>
</organism>
<keyword evidence="7" id="KW-1185">Reference proteome</keyword>